<dbReference type="InterPro" id="IPR051610">
    <property type="entry name" value="GPI/OXD"/>
</dbReference>
<keyword evidence="1" id="KW-0479">Metal-binding</keyword>
<proteinExistence type="predicted"/>
<dbReference type="InterPro" id="IPR011051">
    <property type="entry name" value="RmlC_Cupin_sf"/>
</dbReference>
<evidence type="ECO:0000313" key="3">
    <source>
        <dbReference type="EMBL" id="ARN83749.1"/>
    </source>
</evidence>
<dbReference type="EMBL" id="CP019948">
    <property type="protein sequence ID" value="ARN83749.1"/>
    <property type="molecule type" value="Genomic_DNA"/>
</dbReference>
<evidence type="ECO:0000313" key="4">
    <source>
        <dbReference type="Proteomes" id="UP000193978"/>
    </source>
</evidence>
<dbReference type="Gene3D" id="2.60.120.10">
    <property type="entry name" value="Jelly Rolls"/>
    <property type="match status" value="1"/>
</dbReference>
<sequence length="112" mass="12887">MMNRQNAQHYNWGTHCDGWVLLPRSDLMIIEERMPPGAAEIRHFHRVARQFFYVLSGTLHMELEGETQAVPAGGSMEIPPLQRHQARNDSREDVRFLVVSSPTTRGDRVDCE</sequence>
<feature type="domain" description="Cupin type-2" evidence="2">
    <location>
        <begin position="32"/>
        <end position="99"/>
    </location>
</feature>
<protein>
    <submittedName>
        <fullName evidence="3">Cupin</fullName>
    </submittedName>
</protein>
<reference evidence="3 4" key="1">
    <citation type="submission" date="2017-02" db="EMBL/GenBank/DDBJ databases">
        <authorList>
            <person name="Peterson S.W."/>
        </authorList>
    </citation>
    <scope>NUCLEOTIDE SEQUENCE [LARGE SCALE GENOMIC DNA]</scope>
    <source>
        <strain evidence="3 4">S285</strain>
    </source>
</reference>
<dbReference type="AlphaFoldDB" id="A0A1W6N1Q3"/>
<dbReference type="Proteomes" id="UP000193978">
    <property type="component" value="Chromosome"/>
</dbReference>
<evidence type="ECO:0000259" key="2">
    <source>
        <dbReference type="Pfam" id="PF07883"/>
    </source>
</evidence>
<dbReference type="InterPro" id="IPR014710">
    <property type="entry name" value="RmlC-like_jellyroll"/>
</dbReference>
<keyword evidence="4" id="KW-1185">Reference proteome</keyword>
<dbReference type="SUPFAM" id="SSF51182">
    <property type="entry name" value="RmlC-like cupins"/>
    <property type="match status" value="1"/>
</dbReference>
<dbReference type="STRING" id="655015.B1812_17290"/>
<dbReference type="InterPro" id="IPR013096">
    <property type="entry name" value="Cupin_2"/>
</dbReference>
<dbReference type="PANTHER" id="PTHR35848:SF9">
    <property type="entry name" value="SLL1358 PROTEIN"/>
    <property type="match status" value="1"/>
</dbReference>
<name>A0A1W6N1Q3_9HYPH</name>
<dbReference type="KEGG" id="mbry:B1812_17290"/>
<accession>A0A1W6N1Q3</accession>
<dbReference type="Pfam" id="PF07883">
    <property type="entry name" value="Cupin_2"/>
    <property type="match status" value="1"/>
</dbReference>
<dbReference type="PANTHER" id="PTHR35848">
    <property type="entry name" value="OXALATE-BINDING PROTEIN"/>
    <property type="match status" value="1"/>
</dbReference>
<evidence type="ECO:0000256" key="1">
    <source>
        <dbReference type="ARBA" id="ARBA00022723"/>
    </source>
</evidence>
<organism evidence="3 4">
    <name type="scientific">Methylocystis bryophila</name>
    <dbReference type="NCBI Taxonomy" id="655015"/>
    <lineage>
        <taxon>Bacteria</taxon>
        <taxon>Pseudomonadati</taxon>
        <taxon>Pseudomonadota</taxon>
        <taxon>Alphaproteobacteria</taxon>
        <taxon>Hyphomicrobiales</taxon>
        <taxon>Methylocystaceae</taxon>
        <taxon>Methylocystis</taxon>
    </lineage>
</organism>
<dbReference type="GO" id="GO:0046872">
    <property type="term" value="F:metal ion binding"/>
    <property type="evidence" value="ECO:0007669"/>
    <property type="project" value="UniProtKB-KW"/>
</dbReference>
<gene>
    <name evidence="3" type="ORF">B1812_17290</name>
</gene>